<dbReference type="SUPFAM" id="SSF47895">
    <property type="entry name" value="Transducin (alpha subunit), insertion domain"/>
    <property type="match status" value="1"/>
</dbReference>
<proteinExistence type="predicted"/>
<evidence type="ECO:0000256" key="3">
    <source>
        <dbReference type="ARBA" id="ARBA00023134"/>
    </source>
</evidence>
<dbReference type="SMART" id="SM00275">
    <property type="entry name" value="G_alpha"/>
    <property type="match status" value="1"/>
</dbReference>
<dbReference type="Proteomes" id="UP000483820">
    <property type="component" value="Chromosome I"/>
</dbReference>
<feature type="binding site" evidence="5">
    <location>
        <begin position="249"/>
        <end position="255"/>
    </location>
    <ligand>
        <name>GTP</name>
        <dbReference type="ChEBI" id="CHEBI:37565"/>
    </ligand>
</feature>
<name>A0A6A5HJB4_CAERE</name>
<dbReference type="PANTHER" id="PTHR10218">
    <property type="entry name" value="GTP-BINDING PROTEIN ALPHA SUBUNIT"/>
    <property type="match status" value="1"/>
</dbReference>
<dbReference type="EMBL" id="WUAV01000001">
    <property type="protein sequence ID" value="KAF1768260.1"/>
    <property type="molecule type" value="Genomic_DNA"/>
</dbReference>
<evidence type="ECO:0000256" key="5">
    <source>
        <dbReference type="PIRSR" id="PIRSR601019-1"/>
    </source>
</evidence>
<organism evidence="8 9">
    <name type="scientific">Caenorhabditis remanei</name>
    <name type="common">Caenorhabditis vulgaris</name>
    <dbReference type="NCBI Taxonomy" id="31234"/>
    <lineage>
        <taxon>Eukaryota</taxon>
        <taxon>Metazoa</taxon>
        <taxon>Ecdysozoa</taxon>
        <taxon>Nematoda</taxon>
        <taxon>Chromadorea</taxon>
        <taxon>Rhabditida</taxon>
        <taxon>Rhabditina</taxon>
        <taxon>Rhabditomorpha</taxon>
        <taxon>Rhabditoidea</taxon>
        <taxon>Rhabditidae</taxon>
        <taxon>Peloderinae</taxon>
        <taxon>Caenorhabditis</taxon>
    </lineage>
</organism>
<comment type="caution">
    <text evidence="8">The sequence shown here is derived from an EMBL/GenBank/DDBJ whole genome shotgun (WGS) entry which is preliminary data.</text>
</comment>
<feature type="binding site" evidence="6">
    <location>
        <position position="120"/>
    </location>
    <ligand>
        <name>Mg(2+)</name>
        <dbReference type="ChEBI" id="CHEBI:18420"/>
    </ligand>
</feature>
<dbReference type="KEGG" id="crq:GCK72_000072"/>
<dbReference type="AlphaFoldDB" id="A0A6A5HJB4"/>
<dbReference type="Gene3D" id="3.40.50.300">
    <property type="entry name" value="P-loop containing nucleotide triphosphate hydrolases"/>
    <property type="match status" value="1"/>
</dbReference>
<gene>
    <name evidence="8" type="ORF">GCK72_000072</name>
</gene>
<dbReference type="PRINTS" id="PR00318">
    <property type="entry name" value="GPROTEINA"/>
</dbReference>
<dbReference type="InterPro" id="IPR001019">
    <property type="entry name" value="Gprotein_alpha_su"/>
</dbReference>
<dbReference type="InterPro" id="IPR011025">
    <property type="entry name" value="GproteinA_insert"/>
</dbReference>
<dbReference type="GO" id="GO:0031683">
    <property type="term" value="F:G-protein beta/gamma-subunit complex binding"/>
    <property type="evidence" value="ECO:0007669"/>
    <property type="project" value="InterPro"/>
</dbReference>
<accession>A0A6A5HJB4</accession>
<feature type="compositionally biased region" description="Basic and acidic residues" evidence="7">
    <location>
        <begin position="55"/>
        <end position="65"/>
    </location>
</feature>
<dbReference type="GO" id="GO:0005525">
    <property type="term" value="F:GTP binding"/>
    <property type="evidence" value="ECO:0007669"/>
    <property type="project" value="UniProtKB-KW"/>
</dbReference>
<dbReference type="GO" id="GO:0001664">
    <property type="term" value="F:G protein-coupled receptor binding"/>
    <property type="evidence" value="ECO:0007669"/>
    <property type="project" value="TreeGrafter"/>
</dbReference>
<keyword evidence="2 5" id="KW-0547">Nucleotide-binding</keyword>
<dbReference type="GO" id="GO:0005834">
    <property type="term" value="C:heterotrimeric G-protein complex"/>
    <property type="evidence" value="ECO:0007669"/>
    <property type="project" value="TreeGrafter"/>
</dbReference>
<evidence type="ECO:0000256" key="1">
    <source>
        <dbReference type="ARBA" id="ARBA00022723"/>
    </source>
</evidence>
<keyword evidence="6" id="KW-0460">Magnesium</keyword>
<dbReference type="SUPFAM" id="SSF52540">
    <property type="entry name" value="P-loop containing nucleoside triphosphate hydrolases"/>
    <property type="match status" value="1"/>
</dbReference>
<sequence>MVPIRDLIPNIESPPSFEVVVPWMKGGGPNFNASSSSDDSEDSSSMSDSSISGSESRESDTVEKPELLKSKKWKLKEDDKKEESSGCKKEKYLDTGFDSSKIVQNGSRVFLVGCGGSGKSTLAKQFKTVYGLGFSEAETAHFKLLVFKNTIQTMIHILQAMAQLEIPFEFQASPYDSELVMSAAPQLENIENYAEDVLYAVNRLSLDQGVKDCFMRRHEYYLNESAEYWLNDLNRIVSIGYIPTVEDILRTYTKTNGVEETDCRFNNWNYTIVDCGNENGMDYFENASSMIYCVDATCYSQPSEVDSTKTRMNDSLAKFNEICNDNSLKKLPLVLLFSTEDFIEASSVIREKFKEIANVTGKKIYCHTVEPDTTPKVQFVIEKFRNIIF</sequence>
<dbReference type="GO" id="GO:0007188">
    <property type="term" value="P:adenylate cyclase-modulating G protein-coupled receptor signaling pathway"/>
    <property type="evidence" value="ECO:0007669"/>
    <property type="project" value="TreeGrafter"/>
</dbReference>
<feature type="region of interest" description="Disordered" evidence="7">
    <location>
        <begin position="21"/>
        <end position="65"/>
    </location>
</feature>
<protein>
    <submittedName>
        <fullName evidence="8">Uncharacterized protein</fullName>
    </submittedName>
</protein>
<dbReference type="Gene3D" id="1.10.400.10">
    <property type="entry name" value="GI Alpha 1, domain 2-like"/>
    <property type="match status" value="1"/>
</dbReference>
<keyword evidence="3 5" id="KW-0342">GTP-binding</keyword>
<keyword evidence="4" id="KW-0807">Transducer</keyword>
<dbReference type="GO" id="GO:0005737">
    <property type="term" value="C:cytoplasm"/>
    <property type="evidence" value="ECO:0007669"/>
    <property type="project" value="TreeGrafter"/>
</dbReference>
<evidence type="ECO:0000313" key="8">
    <source>
        <dbReference type="EMBL" id="KAF1768260.1"/>
    </source>
</evidence>
<keyword evidence="1 6" id="KW-0479">Metal-binding</keyword>
<feature type="binding site" evidence="6">
    <location>
        <position position="255"/>
    </location>
    <ligand>
        <name>Mg(2+)</name>
        <dbReference type="ChEBI" id="CHEBI:18420"/>
    </ligand>
</feature>
<dbReference type="GO" id="GO:0003924">
    <property type="term" value="F:GTPase activity"/>
    <property type="evidence" value="ECO:0007669"/>
    <property type="project" value="InterPro"/>
</dbReference>
<evidence type="ECO:0000256" key="6">
    <source>
        <dbReference type="PIRSR" id="PIRSR601019-2"/>
    </source>
</evidence>
<dbReference type="CTD" id="78773020"/>
<evidence type="ECO:0000256" key="2">
    <source>
        <dbReference type="ARBA" id="ARBA00022741"/>
    </source>
</evidence>
<evidence type="ECO:0000256" key="4">
    <source>
        <dbReference type="ARBA" id="ARBA00023224"/>
    </source>
</evidence>
<dbReference type="Pfam" id="PF00503">
    <property type="entry name" value="G-alpha"/>
    <property type="match status" value="1"/>
</dbReference>
<dbReference type="GO" id="GO:0046872">
    <property type="term" value="F:metal ion binding"/>
    <property type="evidence" value="ECO:0007669"/>
    <property type="project" value="UniProtKB-KW"/>
</dbReference>
<dbReference type="RefSeq" id="XP_053590894.1">
    <property type="nucleotide sequence ID" value="XM_053722249.1"/>
</dbReference>
<dbReference type="PROSITE" id="PS51882">
    <property type="entry name" value="G_ALPHA"/>
    <property type="match status" value="1"/>
</dbReference>
<feature type="compositionally biased region" description="Low complexity" evidence="7">
    <location>
        <begin position="43"/>
        <end position="54"/>
    </location>
</feature>
<evidence type="ECO:0000313" key="9">
    <source>
        <dbReference type="Proteomes" id="UP000483820"/>
    </source>
</evidence>
<dbReference type="PANTHER" id="PTHR10218:SF302">
    <property type="entry name" value="GUANINE NUCLEOTIDE-BINDING PROTEIN ALPHA-5 SUBUNIT"/>
    <property type="match status" value="1"/>
</dbReference>
<dbReference type="InterPro" id="IPR027417">
    <property type="entry name" value="P-loop_NTPase"/>
</dbReference>
<evidence type="ECO:0000256" key="7">
    <source>
        <dbReference type="SAM" id="MobiDB-lite"/>
    </source>
</evidence>
<reference evidence="8 9" key="1">
    <citation type="submission" date="2019-12" db="EMBL/GenBank/DDBJ databases">
        <title>Chromosome-level assembly of the Caenorhabditis remanei genome.</title>
        <authorList>
            <person name="Teterina A.A."/>
            <person name="Willis J.H."/>
            <person name="Phillips P.C."/>
        </authorList>
    </citation>
    <scope>NUCLEOTIDE SEQUENCE [LARGE SCALE GENOMIC DNA]</scope>
    <source>
        <strain evidence="8 9">PX506</strain>
        <tissue evidence="8">Whole organism</tissue>
    </source>
</reference>
<dbReference type="GeneID" id="78773020"/>